<evidence type="ECO:0000313" key="1">
    <source>
        <dbReference type="Proteomes" id="UP000887576"/>
    </source>
</evidence>
<protein>
    <submittedName>
        <fullName evidence="2">Uncharacterized protein</fullName>
    </submittedName>
</protein>
<reference evidence="2" key="1">
    <citation type="submission" date="2022-11" db="UniProtKB">
        <authorList>
            <consortium name="WormBaseParasite"/>
        </authorList>
    </citation>
    <scope>IDENTIFICATION</scope>
</reference>
<name>A0AC34RQZ5_9BILA</name>
<dbReference type="WBParaSite" id="JU765_v2.g9129.t1">
    <property type="protein sequence ID" value="JU765_v2.g9129.t1"/>
    <property type="gene ID" value="JU765_v2.g9129"/>
</dbReference>
<evidence type="ECO:0000313" key="2">
    <source>
        <dbReference type="WBParaSite" id="JU765_v2.g9129.t1"/>
    </source>
</evidence>
<proteinExistence type="predicted"/>
<organism evidence="1 2">
    <name type="scientific">Panagrolaimus sp. JU765</name>
    <dbReference type="NCBI Taxonomy" id="591449"/>
    <lineage>
        <taxon>Eukaryota</taxon>
        <taxon>Metazoa</taxon>
        <taxon>Ecdysozoa</taxon>
        <taxon>Nematoda</taxon>
        <taxon>Chromadorea</taxon>
        <taxon>Rhabditida</taxon>
        <taxon>Tylenchina</taxon>
        <taxon>Panagrolaimomorpha</taxon>
        <taxon>Panagrolaimoidea</taxon>
        <taxon>Panagrolaimidae</taxon>
        <taxon>Panagrolaimus</taxon>
    </lineage>
</organism>
<accession>A0AC34RQZ5</accession>
<sequence length="74" mass="8132">MKPDKRHVDAGGVQSKQVAQKEVCNYTKPSTEETQKTSENKLSSEIAPVSEGCQTAKQPSKMKEPQIPTETTAR</sequence>
<dbReference type="Proteomes" id="UP000887576">
    <property type="component" value="Unplaced"/>
</dbReference>